<proteinExistence type="predicted"/>
<accession>A0AAX0MH92</accession>
<dbReference type="EMBL" id="LHQV01000003">
    <property type="protein sequence ID" value="OQK04060.1"/>
    <property type="molecule type" value="Genomic_DNA"/>
</dbReference>
<evidence type="ECO:0000313" key="2">
    <source>
        <dbReference type="EMBL" id="OQK04060.1"/>
    </source>
</evidence>
<reference evidence="2 3" key="1">
    <citation type="submission" date="2015-08" db="EMBL/GenBank/DDBJ databases">
        <title>Draft Genome Sequences of Vibrio parahaemolyticus Strains.</title>
        <authorList>
            <person name="Gonzalez-Escalona N."/>
            <person name="DePaola A."/>
        </authorList>
    </citation>
    <scope>NUCLEOTIDE SEQUENCE [LARGE SCALE GENOMIC DNA]</scope>
    <source>
        <strain evidence="2 3">CFSAN001621</strain>
    </source>
</reference>
<sequence length="374" mass="41162">MKVNSSISSSGAAPLTGTESQTGNQGVVESVTNLEQALSLLESDSLNVADLKTLSDTVNNQRSALNLMSSRNAEADIANSLNGAIDQYAKELELIQGWTNGGKDMFNAANQVMFNTIISSGNVSGIYLEDIFQIAIIDFMANHSNIDPTVFEAMRHFLESTGTGSHGVHEAWGGSMFSQKTDLVWDYMKNNASANSLSQEILNYLDTTAGGKQALQSQYSTQFDSSEGYAFNTGFDKNNGLSPMLRLTLMSNYLKDNPDIKQAEMEIFLKGSFGEIESFVQTTTKESLEDLLAKDSAWRVVSNGAGKNIIDYIGVGLDSTFFVNLYQKFPPRVLSDEDTTNINRIGDTVKMIQQTLKYWIQIMRDERMAVARNI</sequence>
<keyword evidence="3" id="KW-1185">Reference proteome</keyword>
<dbReference type="RefSeq" id="WP_005499593.1">
    <property type="nucleotide sequence ID" value="NZ_CP011885.1"/>
</dbReference>
<evidence type="ECO:0000313" key="3">
    <source>
        <dbReference type="Proteomes" id="UP000191946"/>
    </source>
</evidence>
<feature type="region of interest" description="Disordered" evidence="1">
    <location>
        <begin position="1"/>
        <end position="24"/>
    </location>
</feature>
<dbReference type="Proteomes" id="UP000191946">
    <property type="component" value="Unassembled WGS sequence"/>
</dbReference>
<dbReference type="AlphaFoldDB" id="A0AAX0MH92"/>
<protein>
    <recommendedName>
        <fullName evidence="4">Chaperone</fullName>
    </recommendedName>
</protein>
<gene>
    <name evidence="2" type="ORF">AKG60_02420</name>
</gene>
<name>A0AAX0MH92_VIBPH</name>
<organism evidence="2 3">
    <name type="scientific">Vibrio parahaemolyticus</name>
    <dbReference type="NCBI Taxonomy" id="670"/>
    <lineage>
        <taxon>Bacteria</taxon>
        <taxon>Pseudomonadati</taxon>
        <taxon>Pseudomonadota</taxon>
        <taxon>Gammaproteobacteria</taxon>
        <taxon>Vibrionales</taxon>
        <taxon>Vibrionaceae</taxon>
        <taxon>Vibrio</taxon>
    </lineage>
</organism>
<comment type="caution">
    <text evidence="2">The sequence shown here is derived from an EMBL/GenBank/DDBJ whole genome shotgun (WGS) entry which is preliminary data.</text>
</comment>
<evidence type="ECO:0000256" key="1">
    <source>
        <dbReference type="SAM" id="MobiDB-lite"/>
    </source>
</evidence>
<evidence type="ECO:0008006" key="4">
    <source>
        <dbReference type="Google" id="ProtNLM"/>
    </source>
</evidence>